<dbReference type="CDD" id="cd05829">
    <property type="entry name" value="Sortase_F"/>
    <property type="match status" value="1"/>
</dbReference>
<evidence type="ECO:0000313" key="4">
    <source>
        <dbReference type="Proteomes" id="UP000017984"/>
    </source>
</evidence>
<protein>
    <recommendedName>
        <fullName evidence="5">Peptidase C60</fullName>
    </recommendedName>
</protein>
<dbReference type="Proteomes" id="UP000017984">
    <property type="component" value="Chromosome"/>
</dbReference>
<dbReference type="Pfam" id="PF04203">
    <property type="entry name" value="Sortase"/>
    <property type="match status" value="1"/>
</dbReference>
<accession>V6JRX6</accession>
<keyword evidence="4" id="KW-1185">Reference proteome</keyword>
<feature type="region of interest" description="Disordered" evidence="2">
    <location>
        <begin position="14"/>
        <end position="55"/>
    </location>
</feature>
<dbReference type="SUPFAM" id="SSF63817">
    <property type="entry name" value="Sortase"/>
    <property type="match status" value="1"/>
</dbReference>
<evidence type="ECO:0000256" key="1">
    <source>
        <dbReference type="ARBA" id="ARBA00022801"/>
    </source>
</evidence>
<dbReference type="EMBL" id="AWQX01000374">
    <property type="protein sequence ID" value="EST19634.1"/>
    <property type="molecule type" value="Genomic_DNA"/>
</dbReference>
<dbReference type="InterPro" id="IPR023365">
    <property type="entry name" value="Sortase_dom-sf"/>
</dbReference>
<name>V6JRX6_STRRC</name>
<dbReference type="AlphaFoldDB" id="V6JRX6"/>
<dbReference type="PATRIC" id="fig|1352936.5.peg.8639"/>
<sequence>MAIVLLVVSVFGSHHGSDDTPRASRAGAPQRHHHAGASAPFKADTPPVVNDLPRSEPTRLLIPKISVDAPFTTLAMDASGTLQPPPAGDTNLVGWYAKGVSPGETGTAIIAGHLDTTTSAAVFANLDNLAPGDEFTVQRADGRDADFVVDDSETFAKDSFPSERVFADAQRPEVRLITCAGPYDKAAKDYSDNLVVFAHLEVE</sequence>
<dbReference type="HOGENOM" id="CLU_062592_5_0_11"/>
<organism evidence="3 4">
    <name type="scientific">Streptomyces roseochromogenus subsp. oscitans DS 12.976</name>
    <dbReference type="NCBI Taxonomy" id="1352936"/>
    <lineage>
        <taxon>Bacteria</taxon>
        <taxon>Bacillati</taxon>
        <taxon>Actinomycetota</taxon>
        <taxon>Actinomycetes</taxon>
        <taxon>Kitasatosporales</taxon>
        <taxon>Streptomycetaceae</taxon>
        <taxon>Streptomyces</taxon>
    </lineage>
</organism>
<proteinExistence type="predicted"/>
<dbReference type="InterPro" id="IPR042001">
    <property type="entry name" value="Sortase_F"/>
</dbReference>
<evidence type="ECO:0000256" key="2">
    <source>
        <dbReference type="SAM" id="MobiDB-lite"/>
    </source>
</evidence>
<gene>
    <name evidence="3" type="ORF">M878_41720</name>
</gene>
<evidence type="ECO:0008006" key="5">
    <source>
        <dbReference type="Google" id="ProtNLM"/>
    </source>
</evidence>
<evidence type="ECO:0000313" key="3">
    <source>
        <dbReference type="EMBL" id="EST19634.1"/>
    </source>
</evidence>
<dbReference type="GO" id="GO:0016787">
    <property type="term" value="F:hydrolase activity"/>
    <property type="evidence" value="ECO:0007669"/>
    <property type="project" value="UniProtKB-KW"/>
</dbReference>
<comment type="caution">
    <text evidence="3">The sequence shown here is derived from an EMBL/GenBank/DDBJ whole genome shotgun (WGS) entry which is preliminary data.</text>
</comment>
<dbReference type="Gene3D" id="2.40.260.10">
    <property type="entry name" value="Sortase"/>
    <property type="match status" value="1"/>
</dbReference>
<reference evidence="3 4" key="1">
    <citation type="journal article" date="2014" name="Genome Announc.">
        <title>Draft Genome Sequence of Streptomyces roseochromogenes subsp. oscitans DS 12.976, Producer of the Aminocoumarin Antibiotic Clorobiocin.</title>
        <authorList>
            <person name="Ruckert C."/>
            <person name="Kalinowski J."/>
            <person name="Heide L."/>
            <person name="Apel A.K."/>
        </authorList>
    </citation>
    <scope>NUCLEOTIDE SEQUENCE [LARGE SCALE GENOMIC DNA]</scope>
    <source>
        <strain evidence="3 4">DS 12.976</strain>
    </source>
</reference>
<dbReference type="InterPro" id="IPR005754">
    <property type="entry name" value="Sortase"/>
</dbReference>
<dbReference type="NCBIfam" id="NF033748">
    <property type="entry name" value="class_F_sortase"/>
    <property type="match status" value="1"/>
</dbReference>
<keyword evidence="1" id="KW-0378">Hydrolase</keyword>